<dbReference type="FunFam" id="3.40.50.720:FF:000084">
    <property type="entry name" value="Short-chain dehydrogenase reductase"/>
    <property type="match status" value="1"/>
</dbReference>
<dbReference type="PANTHER" id="PTHR42760">
    <property type="entry name" value="SHORT-CHAIN DEHYDROGENASES/REDUCTASES FAMILY MEMBER"/>
    <property type="match status" value="1"/>
</dbReference>
<evidence type="ECO:0000256" key="2">
    <source>
        <dbReference type="ARBA" id="ARBA00023002"/>
    </source>
</evidence>
<dbReference type="Gene3D" id="3.40.50.720">
    <property type="entry name" value="NAD(P)-binding Rossmann-like Domain"/>
    <property type="match status" value="1"/>
</dbReference>
<evidence type="ECO:0000313" key="4">
    <source>
        <dbReference type="Proteomes" id="UP000199417"/>
    </source>
</evidence>
<organism evidence="3 4">
    <name type="scientific">Rhodococcus tukisamuensis</name>
    <dbReference type="NCBI Taxonomy" id="168276"/>
    <lineage>
        <taxon>Bacteria</taxon>
        <taxon>Bacillati</taxon>
        <taxon>Actinomycetota</taxon>
        <taxon>Actinomycetes</taxon>
        <taxon>Mycobacteriales</taxon>
        <taxon>Nocardiaceae</taxon>
        <taxon>Rhodococcus</taxon>
    </lineage>
</organism>
<dbReference type="AlphaFoldDB" id="A0A1G7ERC7"/>
<dbReference type="PANTHER" id="PTHR42760:SF133">
    <property type="entry name" value="3-OXOACYL-[ACYL-CARRIER-PROTEIN] REDUCTASE"/>
    <property type="match status" value="1"/>
</dbReference>
<dbReference type="CDD" id="cd05233">
    <property type="entry name" value="SDR_c"/>
    <property type="match status" value="1"/>
</dbReference>
<dbReference type="Pfam" id="PF13561">
    <property type="entry name" value="adh_short_C2"/>
    <property type="match status" value="1"/>
</dbReference>
<reference evidence="3 4" key="1">
    <citation type="submission" date="2016-10" db="EMBL/GenBank/DDBJ databases">
        <authorList>
            <person name="de Groot N.N."/>
        </authorList>
    </citation>
    <scope>NUCLEOTIDE SEQUENCE [LARGE SCALE GENOMIC DNA]</scope>
    <source>
        <strain evidence="3 4">JCM 11308</strain>
    </source>
</reference>
<dbReference type="PRINTS" id="PR00081">
    <property type="entry name" value="GDHRDH"/>
</dbReference>
<dbReference type="NCBIfam" id="NF009466">
    <property type="entry name" value="PRK12826.1-2"/>
    <property type="match status" value="1"/>
</dbReference>
<dbReference type="NCBIfam" id="NF005559">
    <property type="entry name" value="PRK07231.1"/>
    <property type="match status" value="1"/>
</dbReference>
<dbReference type="GO" id="GO:0016616">
    <property type="term" value="F:oxidoreductase activity, acting on the CH-OH group of donors, NAD or NADP as acceptor"/>
    <property type="evidence" value="ECO:0007669"/>
    <property type="project" value="TreeGrafter"/>
</dbReference>
<name>A0A1G7ERC7_9NOCA</name>
<comment type="similarity">
    <text evidence="1">Belongs to the short-chain dehydrogenases/reductases (SDR) family.</text>
</comment>
<dbReference type="GO" id="GO:0048038">
    <property type="term" value="F:quinone binding"/>
    <property type="evidence" value="ECO:0007669"/>
    <property type="project" value="TreeGrafter"/>
</dbReference>
<dbReference type="EMBL" id="FNAB01000026">
    <property type="protein sequence ID" value="SDE66137.1"/>
    <property type="molecule type" value="Genomic_DNA"/>
</dbReference>
<keyword evidence="4" id="KW-1185">Reference proteome</keyword>
<proteinExistence type="inferred from homology"/>
<dbReference type="Proteomes" id="UP000199417">
    <property type="component" value="Unassembled WGS sequence"/>
</dbReference>
<dbReference type="InterPro" id="IPR036291">
    <property type="entry name" value="NAD(P)-bd_dom_sf"/>
</dbReference>
<accession>A0A1G7ERC7</accession>
<evidence type="ECO:0000256" key="1">
    <source>
        <dbReference type="ARBA" id="ARBA00006484"/>
    </source>
</evidence>
<dbReference type="InterPro" id="IPR020904">
    <property type="entry name" value="Sc_DH/Rdtase_CS"/>
</dbReference>
<dbReference type="SUPFAM" id="SSF51735">
    <property type="entry name" value="NAD(P)-binding Rossmann-fold domains"/>
    <property type="match status" value="1"/>
</dbReference>
<evidence type="ECO:0000313" key="3">
    <source>
        <dbReference type="EMBL" id="SDE66137.1"/>
    </source>
</evidence>
<dbReference type="GO" id="GO:0006633">
    <property type="term" value="P:fatty acid biosynthetic process"/>
    <property type="evidence" value="ECO:0007669"/>
    <property type="project" value="TreeGrafter"/>
</dbReference>
<gene>
    <name evidence="3" type="ORF">SAMN05444580_12619</name>
</gene>
<dbReference type="STRING" id="168276.SAMN05444580_12619"/>
<dbReference type="PRINTS" id="PR00080">
    <property type="entry name" value="SDRFAMILY"/>
</dbReference>
<dbReference type="InterPro" id="IPR002347">
    <property type="entry name" value="SDR_fam"/>
</dbReference>
<sequence>MPQSPGSPAGAIGFDFSSRVAIVTGASRGIGARIALSLAEAGARVVLHGRDAETLESVAEQVRALGSEAVTVAGNIRSEETAKELVSAAMAAFGRIDILVNNAGGNFAKRLEELSTNAWNATVETNLGGAFQCAKACWPVFAEQGGGVIVNVGSVSSSYAHPQRGAYAAAKAGVVSLTQTMAWEWAGQNIRVNCVAPGAILTDASRFAASDTADKIAAYIPLGRLGTPTDVANACMFLCSDAASYITGEVLTVAGGPLASSPVELPPRPLLEQV</sequence>
<dbReference type="PROSITE" id="PS00061">
    <property type="entry name" value="ADH_SHORT"/>
    <property type="match status" value="1"/>
</dbReference>
<keyword evidence="2" id="KW-0560">Oxidoreductase</keyword>
<protein>
    <submittedName>
        <fullName evidence="3">3-oxoacyl-[acyl-carrier protein] reductase</fullName>
    </submittedName>
</protein>